<dbReference type="PROSITE" id="PS51677">
    <property type="entry name" value="NODB"/>
    <property type="match status" value="1"/>
</dbReference>
<name>A0A512M9Z2_9BACT</name>
<dbReference type="Pfam" id="PF01522">
    <property type="entry name" value="Polysacc_deac_1"/>
    <property type="match status" value="1"/>
</dbReference>
<evidence type="ECO:0000313" key="5">
    <source>
        <dbReference type="EMBL" id="GEP43151.1"/>
    </source>
</evidence>
<dbReference type="SUPFAM" id="SSF88713">
    <property type="entry name" value="Glycoside hydrolase/deacetylase"/>
    <property type="match status" value="1"/>
</dbReference>
<keyword evidence="6" id="KW-1185">Reference proteome</keyword>
<dbReference type="Proteomes" id="UP000321577">
    <property type="component" value="Unassembled WGS sequence"/>
</dbReference>
<dbReference type="Gene3D" id="3.20.20.370">
    <property type="entry name" value="Glycoside hydrolase/deacetylase"/>
    <property type="match status" value="1"/>
</dbReference>
<dbReference type="PANTHER" id="PTHR10587">
    <property type="entry name" value="GLYCOSYL TRANSFERASE-RELATED"/>
    <property type="match status" value="1"/>
</dbReference>
<proteinExistence type="predicted"/>
<accession>A0A512M9Z2</accession>
<evidence type="ECO:0000259" key="4">
    <source>
        <dbReference type="PROSITE" id="PS51677"/>
    </source>
</evidence>
<evidence type="ECO:0000256" key="2">
    <source>
        <dbReference type="ARBA" id="ARBA00022801"/>
    </source>
</evidence>
<dbReference type="GO" id="GO:0046872">
    <property type="term" value="F:metal ion binding"/>
    <property type="evidence" value="ECO:0007669"/>
    <property type="project" value="UniProtKB-KW"/>
</dbReference>
<dbReference type="GO" id="GO:0016020">
    <property type="term" value="C:membrane"/>
    <property type="evidence" value="ECO:0007669"/>
    <property type="project" value="TreeGrafter"/>
</dbReference>
<dbReference type="EMBL" id="BKAG01000015">
    <property type="protein sequence ID" value="GEP43151.1"/>
    <property type="molecule type" value="Genomic_DNA"/>
</dbReference>
<comment type="caution">
    <text evidence="5">The sequence shown here is derived from an EMBL/GenBank/DDBJ whole genome shotgun (WGS) entry which is preliminary data.</text>
</comment>
<dbReference type="AlphaFoldDB" id="A0A512M9Z2"/>
<keyword evidence="2" id="KW-0378">Hydrolase</keyword>
<evidence type="ECO:0000313" key="6">
    <source>
        <dbReference type="Proteomes" id="UP000321577"/>
    </source>
</evidence>
<keyword evidence="1" id="KW-0479">Metal-binding</keyword>
<feature type="region of interest" description="Disordered" evidence="3">
    <location>
        <begin position="267"/>
        <end position="310"/>
    </location>
</feature>
<sequence length="310" mass="33727">MTVPAPGAAATDPEDEPKDGETVVKAVAVPEMMPLVPPTAPPVQPKEGKIVFTRCELQPPAIALTFDDGPHPDFTPKLLDILKKENIKVTFFLVGRCVNAYPNVVKRMVDEGHEIASHSWSHPLLTSLGDQSLDSQMQRTHDAIIKACGVTPTLYRPPYGATRISQRKFIHDKFGYLAILWDVDPLDWQHPRTSKKVHDRVLEQTRIGSIILCHDIHETTVDAMPTTIADLKARGFQFLTVSQLLDLEKQAPALPNSPKLPPQAIAAMAAAAAPATPAAPPQPVPPPKPAPKPMDTSKPLSLEAPGEIKL</sequence>
<reference evidence="5 6" key="1">
    <citation type="submission" date="2019-07" db="EMBL/GenBank/DDBJ databases">
        <title>Whole genome shotgun sequence of Brevifollis gellanilyticus NBRC 108608.</title>
        <authorList>
            <person name="Hosoyama A."/>
            <person name="Uohara A."/>
            <person name="Ohji S."/>
            <person name="Ichikawa N."/>
        </authorList>
    </citation>
    <scope>NUCLEOTIDE SEQUENCE [LARGE SCALE GENOMIC DNA]</scope>
    <source>
        <strain evidence="5 6">NBRC 108608</strain>
    </source>
</reference>
<evidence type="ECO:0000256" key="1">
    <source>
        <dbReference type="ARBA" id="ARBA00022723"/>
    </source>
</evidence>
<evidence type="ECO:0000256" key="3">
    <source>
        <dbReference type="SAM" id="MobiDB-lite"/>
    </source>
</evidence>
<gene>
    <name evidence="5" type="ORF">BGE01nite_24420</name>
</gene>
<dbReference type="PANTHER" id="PTHR10587:SF133">
    <property type="entry name" value="CHITIN DEACETYLASE 1-RELATED"/>
    <property type="match status" value="1"/>
</dbReference>
<feature type="compositionally biased region" description="Low complexity" evidence="3">
    <location>
        <begin position="267"/>
        <end position="276"/>
    </location>
</feature>
<organism evidence="5 6">
    <name type="scientific">Brevifollis gellanilyticus</name>
    <dbReference type="NCBI Taxonomy" id="748831"/>
    <lineage>
        <taxon>Bacteria</taxon>
        <taxon>Pseudomonadati</taxon>
        <taxon>Verrucomicrobiota</taxon>
        <taxon>Verrucomicrobiia</taxon>
        <taxon>Verrucomicrobiales</taxon>
        <taxon>Verrucomicrobiaceae</taxon>
    </lineage>
</organism>
<dbReference type="InterPro" id="IPR011330">
    <property type="entry name" value="Glyco_hydro/deAcase_b/a-brl"/>
</dbReference>
<dbReference type="GO" id="GO:0016810">
    <property type="term" value="F:hydrolase activity, acting on carbon-nitrogen (but not peptide) bonds"/>
    <property type="evidence" value="ECO:0007669"/>
    <property type="project" value="InterPro"/>
</dbReference>
<dbReference type="GO" id="GO:0005975">
    <property type="term" value="P:carbohydrate metabolic process"/>
    <property type="evidence" value="ECO:0007669"/>
    <property type="project" value="InterPro"/>
</dbReference>
<feature type="compositionally biased region" description="Pro residues" evidence="3">
    <location>
        <begin position="277"/>
        <end position="292"/>
    </location>
</feature>
<feature type="domain" description="NodB homology" evidence="4">
    <location>
        <begin position="60"/>
        <end position="239"/>
    </location>
</feature>
<dbReference type="InterPro" id="IPR002509">
    <property type="entry name" value="NODB_dom"/>
</dbReference>
<protein>
    <recommendedName>
        <fullName evidence="4">NodB homology domain-containing protein</fullName>
    </recommendedName>
</protein>
<dbReference type="InterPro" id="IPR050248">
    <property type="entry name" value="Polysacc_deacetylase_ArnD"/>
</dbReference>
<feature type="region of interest" description="Disordered" evidence="3">
    <location>
        <begin position="1"/>
        <end position="20"/>
    </location>
</feature>